<keyword evidence="1" id="KW-0732">Signal</keyword>
<organism evidence="2 3">
    <name type="scientific">Haliovirga abyssi</name>
    <dbReference type="NCBI Taxonomy" id="2996794"/>
    <lineage>
        <taxon>Bacteria</taxon>
        <taxon>Fusobacteriati</taxon>
        <taxon>Fusobacteriota</taxon>
        <taxon>Fusobacteriia</taxon>
        <taxon>Fusobacteriales</taxon>
        <taxon>Haliovirgaceae</taxon>
        <taxon>Haliovirga</taxon>
    </lineage>
</organism>
<sequence length="237" mass="27422">MKRIILTMILALSILGCASKTIIISEETVKKSQQEKLIKDFITNISDENYIRENSVNYSDELYNKIKIEDLYFYNILSVEIENDIAKIKILKLKKIVKKIDDPIIVYPNENSEKYKNLIFNENVGEINIGIECFYNETDNQGIKHEKTINKDIEYSFSDINTFSIGIGRNRGIKTIVSIFKDGKEKKDILNVSGEITKIEVISLKYGTKDKDETSNDYNLKIINENGKYKIDMESFK</sequence>
<protein>
    <recommendedName>
        <fullName evidence="4">Lipoprotein</fullName>
    </recommendedName>
</protein>
<proteinExistence type="predicted"/>
<evidence type="ECO:0000313" key="3">
    <source>
        <dbReference type="Proteomes" id="UP001321582"/>
    </source>
</evidence>
<dbReference type="Proteomes" id="UP001321582">
    <property type="component" value="Chromosome"/>
</dbReference>
<accession>A0AAU9DL99</accession>
<feature type="chain" id="PRO_5043504862" description="Lipoprotein" evidence="1">
    <location>
        <begin position="19"/>
        <end position="237"/>
    </location>
</feature>
<dbReference type="AlphaFoldDB" id="A0AAU9DL99"/>
<dbReference type="RefSeq" id="WP_307903570.1">
    <property type="nucleotide sequence ID" value="NZ_AP027059.1"/>
</dbReference>
<dbReference type="PROSITE" id="PS51257">
    <property type="entry name" value="PROKAR_LIPOPROTEIN"/>
    <property type="match status" value="1"/>
</dbReference>
<dbReference type="EMBL" id="AP027059">
    <property type="protein sequence ID" value="BDU50712.1"/>
    <property type="molecule type" value="Genomic_DNA"/>
</dbReference>
<keyword evidence="3" id="KW-1185">Reference proteome</keyword>
<evidence type="ECO:0000256" key="1">
    <source>
        <dbReference type="SAM" id="SignalP"/>
    </source>
</evidence>
<dbReference type="KEGG" id="haby:HLVA_12810"/>
<feature type="signal peptide" evidence="1">
    <location>
        <begin position="1"/>
        <end position="18"/>
    </location>
</feature>
<gene>
    <name evidence="2" type="ORF">HLVA_12810</name>
</gene>
<reference evidence="2 3" key="1">
    <citation type="submission" date="2022-11" db="EMBL/GenBank/DDBJ databases">
        <title>Haliovirga abyssi gen. nov., sp. nov., a mesophilic fermentative bacterium isolated from the Iheya North hydrothermal field and the proposal of Haliovirgaceae fam. nov.</title>
        <authorList>
            <person name="Miyazaki U."/>
            <person name="Tame A."/>
            <person name="Miyazaki J."/>
            <person name="Takai K."/>
            <person name="Sawayama S."/>
            <person name="Kitajima M."/>
            <person name="Okamoto A."/>
            <person name="Nakagawa S."/>
        </authorList>
    </citation>
    <scope>NUCLEOTIDE SEQUENCE [LARGE SCALE GENOMIC DNA]</scope>
    <source>
        <strain evidence="2 3">IC12</strain>
    </source>
</reference>
<evidence type="ECO:0000313" key="2">
    <source>
        <dbReference type="EMBL" id="BDU50712.1"/>
    </source>
</evidence>
<name>A0AAU9DL99_9FUSO</name>
<evidence type="ECO:0008006" key="4">
    <source>
        <dbReference type="Google" id="ProtNLM"/>
    </source>
</evidence>